<comment type="caution">
    <text evidence="1">The sequence shown here is derived from an EMBL/GenBank/DDBJ whole genome shotgun (WGS) entry which is preliminary data.</text>
</comment>
<accession>A0A1V9EEI7</accession>
<dbReference type="AlphaFoldDB" id="A0A1V9EEI7"/>
<dbReference type="STRING" id="354355.SAMN05660816_03768"/>
<dbReference type="Proteomes" id="UP000192610">
    <property type="component" value="Unassembled WGS sequence"/>
</dbReference>
<dbReference type="NCBIfam" id="TIGR03118">
    <property type="entry name" value="PEPCTERM_chp_1"/>
    <property type="match status" value="1"/>
</dbReference>
<dbReference type="InterPro" id="IPR017549">
    <property type="entry name" value="APMV_L690"/>
</dbReference>
<protein>
    <submittedName>
        <fullName evidence="1">TIGR03118 family protein</fullName>
    </submittedName>
</protein>
<organism evidence="1 2">
    <name type="scientific">Niastella yeongjuensis</name>
    <dbReference type="NCBI Taxonomy" id="354355"/>
    <lineage>
        <taxon>Bacteria</taxon>
        <taxon>Pseudomonadati</taxon>
        <taxon>Bacteroidota</taxon>
        <taxon>Chitinophagia</taxon>
        <taxon>Chitinophagales</taxon>
        <taxon>Chitinophagaceae</taxon>
        <taxon>Niastella</taxon>
    </lineage>
</organism>
<gene>
    <name evidence="1" type="ORF">A4H97_08890</name>
</gene>
<proteinExistence type="predicted"/>
<evidence type="ECO:0000313" key="1">
    <source>
        <dbReference type="EMBL" id="OQP44482.1"/>
    </source>
</evidence>
<dbReference type="EMBL" id="LVXG01000034">
    <property type="protein sequence ID" value="OQP44482.1"/>
    <property type="molecule type" value="Genomic_DNA"/>
</dbReference>
<sequence length="338" mass="36030">MEHKDPVLKDVNQVNLVGNNDEYGNPHVDAHLVNAWGLSFSSTGIAWISSQAGHVSTVYDKDGNMIAARPEVAIPSANAPTGGLPTGTVLNSDTSSADFHLSNGTPARFFFVGLDGVVSGWNPAAGNFALRITATMGAVYTGLTMAQNNGAWYLYAANFKSGKIEVWDKNFNAVNLPFSDPAIPSDYAPFNIELVGGSLYVMYAKVGADGDEEKGVGLGYVDVYNASGVLQNRFASNDNLNAPWGVAWAPDTFFTDADGNPTPAILIGNFGDGYINVYNTKGKFIGQLHGLHGKPLQIEGLWALMFPPATATTVDPNRLYFTAGPDDEMDGLFGYISK</sequence>
<evidence type="ECO:0000313" key="2">
    <source>
        <dbReference type="Proteomes" id="UP000192610"/>
    </source>
</evidence>
<dbReference type="SUPFAM" id="SSF101898">
    <property type="entry name" value="NHL repeat"/>
    <property type="match status" value="1"/>
</dbReference>
<keyword evidence="2" id="KW-1185">Reference proteome</keyword>
<reference evidence="2" key="1">
    <citation type="submission" date="2016-04" db="EMBL/GenBank/DDBJ databases">
        <authorList>
            <person name="Chen L."/>
            <person name="Zhuang W."/>
            <person name="Wang G."/>
        </authorList>
    </citation>
    <scope>NUCLEOTIDE SEQUENCE [LARGE SCALE GENOMIC DNA]</scope>
    <source>
        <strain evidence="2">17621</strain>
    </source>
</reference>
<name>A0A1V9EEI7_9BACT</name>